<dbReference type="Gene3D" id="1.10.287.130">
    <property type="match status" value="1"/>
</dbReference>
<feature type="transmembrane region" description="Helical" evidence="9">
    <location>
        <begin position="6"/>
        <end position="24"/>
    </location>
</feature>
<dbReference type="PRINTS" id="PR00344">
    <property type="entry name" value="BCTRLSENSOR"/>
</dbReference>
<evidence type="ECO:0000259" key="10">
    <source>
        <dbReference type="PROSITE" id="PS50109"/>
    </source>
</evidence>
<keyword evidence="9" id="KW-1133">Transmembrane helix</keyword>
<feature type="domain" description="Histidine kinase" evidence="10">
    <location>
        <begin position="421"/>
        <end position="614"/>
    </location>
</feature>
<dbReference type="SMART" id="SM00388">
    <property type="entry name" value="HisKA"/>
    <property type="match status" value="1"/>
</dbReference>
<keyword evidence="6 11" id="KW-0418">Kinase</keyword>
<evidence type="ECO:0000256" key="8">
    <source>
        <dbReference type="ARBA" id="ARBA00023012"/>
    </source>
</evidence>
<evidence type="ECO:0000256" key="6">
    <source>
        <dbReference type="ARBA" id="ARBA00022777"/>
    </source>
</evidence>
<name>A0A7G9RIL6_9BURK</name>
<dbReference type="EC" id="2.7.13.3" evidence="2"/>
<dbReference type="RefSeq" id="WP_187595714.1">
    <property type="nucleotide sequence ID" value="NZ_CP060714.1"/>
</dbReference>
<feature type="transmembrane region" description="Helical" evidence="9">
    <location>
        <begin position="53"/>
        <end position="80"/>
    </location>
</feature>
<dbReference type="InterPro" id="IPR036097">
    <property type="entry name" value="HisK_dim/P_sf"/>
</dbReference>
<dbReference type="InterPro" id="IPR036890">
    <property type="entry name" value="HATPase_C_sf"/>
</dbReference>
<keyword evidence="12" id="KW-1185">Reference proteome</keyword>
<evidence type="ECO:0000256" key="5">
    <source>
        <dbReference type="ARBA" id="ARBA00022741"/>
    </source>
</evidence>
<dbReference type="GO" id="GO:0005524">
    <property type="term" value="F:ATP binding"/>
    <property type="evidence" value="ECO:0007669"/>
    <property type="project" value="UniProtKB-KW"/>
</dbReference>
<feature type="transmembrane region" description="Helical" evidence="9">
    <location>
        <begin position="31"/>
        <end position="47"/>
    </location>
</feature>
<comment type="catalytic activity">
    <reaction evidence="1">
        <text>ATP + protein L-histidine = ADP + protein N-phospho-L-histidine.</text>
        <dbReference type="EC" id="2.7.13.3"/>
    </reaction>
</comment>
<sequence length="618" mass="66927">MAIHVALFLTLLETLALGIVLLVWAKQVQGARLLVVFLMGVATWIVGNELPNWFGIATAPLAMALLSTLPLTSAAFLHFCLIFCHSPIDRRWIYAAYAGAGVTALHALLRSPGTFEHFAPFTGVEWVVVPNHVGWMTSLVWACLAALGILALLMAFFHAASAQRQRQIAAVAMSCGWGLMAMSGYAFAALQIPIYPWQVLAAPAYPVILVYGILRYRVFVANVWARRALASAILMASGVLVVPLAVMLPFESRWVVAIAVAAVCLALRGPVWSFAARLVYPGGTPSADDLRDWRAALSRTASLDELQAEAAALLSRRMGLEVQVLVVPQMPRPPEPSTVSSTEPVEPMPALVCSRAADSGWETRLAGFDEAPPGQRHLAELFGSVLADAASHVEHAERAREREREHQLQARLAELGSLATTVAHDLRNPLNIIAMAVALSPEETRQEVGEQIARISRLTEDLLDYAKPWQIQPLEIDLASRMRTLIRRMPDVELGTSLQGEFIASVDPVRFDQAVVNLLTNARQARHGAGQQRVLVDAERVDGGVLLHVCDDGPGIAADLRERLFEPFASRSPGGTGLGLAIVARIMAAHGGSAALSERAPWRTCFTLNFPMHPTAAS</sequence>
<keyword evidence="9" id="KW-0472">Membrane</keyword>
<accession>A0A7G9RIL6</accession>
<evidence type="ECO:0000313" key="11">
    <source>
        <dbReference type="EMBL" id="QNN55441.1"/>
    </source>
</evidence>
<feature type="transmembrane region" description="Helical" evidence="9">
    <location>
        <begin position="133"/>
        <end position="156"/>
    </location>
</feature>
<dbReference type="Gene3D" id="3.30.565.10">
    <property type="entry name" value="Histidine kinase-like ATPase, C-terminal domain"/>
    <property type="match status" value="1"/>
</dbReference>
<gene>
    <name evidence="11" type="ORF">H9K76_12250</name>
</gene>
<organism evidence="11 12">
    <name type="scientific">Diaphorobacter ruginosibacter</name>
    <dbReference type="NCBI Taxonomy" id="1715720"/>
    <lineage>
        <taxon>Bacteria</taxon>
        <taxon>Pseudomonadati</taxon>
        <taxon>Pseudomonadota</taxon>
        <taxon>Betaproteobacteria</taxon>
        <taxon>Burkholderiales</taxon>
        <taxon>Comamonadaceae</taxon>
        <taxon>Diaphorobacter</taxon>
    </lineage>
</organism>
<evidence type="ECO:0000256" key="3">
    <source>
        <dbReference type="ARBA" id="ARBA00022553"/>
    </source>
</evidence>
<keyword evidence="8" id="KW-0902">Two-component regulatory system</keyword>
<keyword evidence="4" id="KW-0808">Transferase</keyword>
<dbReference type="Pfam" id="PF02518">
    <property type="entry name" value="HATPase_c"/>
    <property type="match status" value="1"/>
</dbReference>
<keyword evidence="3" id="KW-0597">Phosphoprotein</keyword>
<dbReference type="KEGG" id="drg:H9K76_12250"/>
<evidence type="ECO:0000256" key="4">
    <source>
        <dbReference type="ARBA" id="ARBA00022679"/>
    </source>
</evidence>
<proteinExistence type="predicted"/>
<feature type="transmembrane region" description="Helical" evidence="9">
    <location>
        <begin position="92"/>
        <end position="113"/>
    </location>
</feature>
<evidence type="ECO:0000256" key="1">
    <source>
        <dbReference type="ARBA" id="ARBA00000085"/>
    </source>
</evidence>
<feature type="transmembrane region" description="Helical" evidence="9">
    <location>
        <begin position="168"/>
        <end position="188"/>
    </location>
</feature>
<evidence type="ECO:0000256" key="9">
    <source>
        <dbReference type="SAM" id="Phobius"/>
    </source>
</evidence>
<feature type="transmembrane region" description="Helical" evidence="9">
    <location>
        <begin position="254"/>
        <end position="275"/>
    </location>
</feature>
<dbReference type="Proteomes" id="UP000515811">
    <property type="component" value="Chromosome"/>
</dbReference>
<evidence type="ECO:0000256" key="7">
    <source>
        <dbReference type="ARBA" id="ARBA00022840"/>
    </source>
</evidence>
<dbReference type="SUPFAM" id="SSF47384">
    <property type="entry name" value="Homodimeric domain of signal transducing histidine kinase"/>
    <property type="match status" value="1"/>
</dbReference>
<dbReference type="PANTHER" id="PTHR43065:SF10">
    <property type="entry name" value="PEROXIDE STRESS-ACTIVATED HISTIDINE KINASE MAK3"/>
    <property type="match status" value="1"/>
</dbReference>
<dbReference type="GO" id="GO:0000155">
    <property type="term" value="F:phosphorelay sensor kinase activity"/>
    <property type="evidence" value="ECO:0007669"/>
    <property type="project" value="InterPro"/>
</dbReference>
<dbReference type="InterPro" id="IPR003661">
    <property type="entry name" value="HisK_dim/P_dom"/>
</dbReference>
<evidence type="ECO:0000256" key="2">
    <source>
        <dbReference type="ARBA" id="ARBA00012438"/>
    </source>
</evidence>
<dbReference type="InterPro" id="IPR003594">
    <property type="entry name" value="HATPase_dom"/>
</dbReference>
<keyword evidence="5" id="KW-0547">Nucleotide-binding</keyword>
<dbReference type="AlphaFoldDB" id="A0A7G9RIL6"/>
<dbReference type="CDD" id="cd00082">
    <property type="entry name" value="HisKA"/>
    <property type="match status" value="1"/>
</dbReference>
<dbReference type="PROSITE" id="PS50109">
    <property type="entry name" value="HIS_KIN"/>
    <property type="match status" value="1"/>
</dbReference>
<dbReference type="SMART" id="SM00387">
    <property type="entry name" value="HATPase_c"/>
    <property type="match status" value="1"/>
</dbReference>
<dbReference type="InterPro" id="IPR004358">
    <property type="entry name" value="Sig_transdc_His_kin-like_C"/>
</dbReference>
<keyword evidence="9" id="KW-0812">Transmembrane</keyword>
<dbReference type="Pfam" id="PF00512">
    <property type="entry name" value="HisKA"/>
    <property type="match status" value="1"/>
</dbReference>
<keyword evidence="7" id="KW-0067">ATP-binding</keyword>
<feature type="transmembrane region" description="Helical" evidence="9">
    <location>
        <begin position="194"/>
        <end position="216"/>
    </location>
</feature>
<dbReference type="InterPro" id="IPR005467">
    <property type="entry name" value="His_kinase_dom"/>
</dbReference>
<dbReference type="SUPFAM" id="SSF55874">
    <property type="entry name" value="ATPase domain of HSP90 chaperone/DNA topoisomerase II/histidine kinase"/>
    <property type="match status" value="1"/>
</dbReference>
<protein>
    <recommendedName>
        <fullName evidence="2">histidine kinase</fullName>
        <ecNumber evidence="2">2.7.13.3</ecNumber>
    </recommendedName>
</protein>
<dbReference type="CDD" id="cd00075">
    <property type="entry name" value="HATPase"/>
    <property type="match status" value="1"/>
</dbReference>
<evidence type="ECO:0000313" key="12">
    <source>
        <dbReference type="Proteomes" id="UP000515811"/>
    </source>
</evidence>
<dbReference type="PANTHER" id="PTHR43065">
    <property type="entry name" value="SENSOR HISTIDINE KINASE"/>
    <property type="match status" value="1"/>
</dbReference>
<feature type="transmembrane region" description="Helical" evidence="9">
    <location>
        <begin position="228"/>
        <end position="248"/>
    </location>
</feature>
<reference evidence="11 12" key="1">
    <citation type="submission" date="2020-08" db="EMBL/GenBank/DDBJ databases">
        <title>Genome sequence of Diaphorobacter ruginosibacter DSM 27467T.</title>
        <authorList>
            <person name="Hyun D.-W."/>
            <person name="Bae J.-W."/>
        </authorList>
    </citation>
    <scope>NUCLEOTIDE SEQUENCE [LARGE SCALE GENOMIC DNA]</scope>
    <source>
        <strain evidence="11 12">DSM 27467</strain>
    </source>
</reference>
<dbReference type="EMBL" id="CP060714">
    <property type="protein sequence ID" value="QNN55441.1"/>
    <property type="molecule type" value="Genomic_DNA"/>
</dbReference>